<gene>
    <name evidence="1" type="ORF">S01H4_39640</name>
</gene>
<feature type="non-terminal residue" evidence="1">
    <location>
        <position position="1"/>
    </location>
</feature>
<evidence type="ECO:0000313" key="1">
    <source>
        <dbReference type="EMBL" id="GAH00995.1"/>
    </source>
</evidence>
<comment type="caution">
    <text evidence="1">The sequence shown here is derived from an EMBL/GenBank/DDBJ whole genome shotgun (WGS) entry which is preliminary data.</text>
</comment>
<protein>
    <submittedName>
        <fullName evidence="1">Uncharacterized protein</fullName>
    </submittedName>
</protein>
<dbReference type="EMBL" id="BART01021498">
    <property type="protein sequence ID" value="GAH00995.1"/>
    <property type="molecule type" value="Genomic_DNA"/>
</dbReference>
<name>X1CY96_9ZZZZ</name>
<proteinExistence type="predicted"/>
<sequence length="41" mass="4693">TPLSLNDAREITENMTALFNFLLTENKNIKSKEGKNAKREI</sequence>
<organism evidence="1">
    <name type="scientific">marine sediment metagenome</name>
    <dbReference type="NCBI Taxonomy" id="412755"/>
    <lineage>
        <taxon>unclassified sequences</taxon>
        <taxon>metagenomes</taxon>
        <taxon>ecological metagenomes</taxon>
    </lineage>
</organism>
<accession>X1CY96</accession>
<reference evidence="1" key="1">
    <citation type="journal article" date="2014" name="Front. Microbiol.">
        <title>High frequency of phylogenetically diverse reductive dehalogenase-homologous genes in deep subseafloor sedimentary metagenomes.</title>
        <authorList>
            <person name="Kawai M."/>
            <person name="Futagami T."/>
            <person name="Toyoda A."/>
            <person name="Takaki Y."/>
            <person name="Nishi S."/>
            <person name="Hori S."/>
            <person name="Arai W."/>
            <person name="Tsubouchi T."/>
            <person name="Morono Y."/>
            <person name="Uchiyama I."/>
            <person name="Ito T."/>
            <person name="Fujiyama A."/>
            <person name="Inagaki F."/>
            <person name="Takami H."/>
        </authorList>
    </citation>
    <scope>NUCLEOTIDE SEQUENCE</scope>
    <source>
        <strain evidence="1">Expedition CK06-06</strain>
    </source>
</reference>
<dbReference type="AlphaFoldDB" id="X1CY96"/>